<protein>
    <submittedName>
        <fullName evidence="1">Uncharacterized protein</fullName>
    </submittedName>
</protein>
<keyword evidence="2" id="KW-1185">Reference proteome</keyword>
<comment type="caution">
    <text evidence="1">The sequence shown here is derived from an EMBL/GenBank/DDBJ whole genome shotgun (WGS) entry which is preliminary data.</text>
</comment>
<name>A0ABQ9Y8A6_9EUKA</name>
<dbReference type="Gene3D" id="1.25.10.10">
    <property type="entry name" value="Leucine-rich Repeat Variant"/>
    <property type="match status" value="1"/>
</dbReference>
<dbReference type="InterPro" id="IPR011989">
    <property type="entry name" value="ARM-like"/>
</dbReference>
<sequence>MKSLRRSQQFKLEGEVQTSLNNDTPDQLVSTVNSLLKSMKTGGDQTTSHSLKKLSSMTRLAGFCSVFVELNGIEELVSLKSRFVQENPDKTFLELIWGLSFYGSETAIPLLTSPIPNDLVDLLQTSDTGTRELILKILVNIGVDNRELFRSQLGATLLQSIALLLQKSLPIHHQHLFIRDGIEFIGESPLDKSSELCLNLLILVVEGSDQFRLDNKVVQLVAPLLRLKSTKIVFLVLRAMDSITSRRDFAETMRMTISITTIDGHTRSILMFITLIAELFGAYLSRLRTQIEQIQLLWTTEPDNAVLLDRNTSSSGTDASEHLDVVTLTTQISATCEVLCCLSHFFDSAVSWEGQLNQMFLDCGMLRYFGEFFSFCRETIQIENSLRKQNPTIDLLWMDSRRTIKENTTRILPFCLNGIAILLILSKRENYQIYEATYPQHRTPHQHFFSILSTLLVVDIPNLAQPIVRIANLIILRKDGGYPTLLKSGLIEVLFRYVITQVIDDEQTEKTLMQIATRILIRGDKGYFQYNKFWMIERDSAYRLYGIKAATLEMLNELIRQCSAPLRLVLIKADLIDQLVLTLNPLSISLSDSEQVHSKFLSIISHSVWLATPDGLLTLEMEDRDKQQSVRETVLKQVLTPTQTYLCYLCTHYRSIVDEDHSDAFTTLLSRIIQLYSHCQQTMEDGLVLRAFVALPSCLTFFESDDSIDSFLEDVVDSKEQQNEQGGDIRESETTILRSLRMEGIDDVIEEKLVNNRSTDNANRIVVDSIKWSNKLGMNYSRQ</sequence>
<dbReference type="SUPFAM" id="SSF48371">
    <property type="entry name" value="ARM repeat"/>
    <property type="match status" value="1"/>
</dbReference>
<evidence type="ECO:0000313" key="2">
    <source>
        <dbReference type="Proteomes" id="UP001281761"/>
    </source>
</evidence>
<organism evidence="1 2">
    <name type="scientific">Blattamonas nauphoetae</name>
    <dbReference type="NCBI Taxonomy" id="2049346"/>
    <lineage>
        <taxon>Eukaryota</taxon>
        <taxon>Metamonada</taxon>
        <taxon>Preaxostyla</taxon>
        <taxon>Oxymonadida</taxon>
        <taxon>Blattamonas</taxon>
    </lineage>
</organism>
<dbReference type="Proteomes" id="UP001281761">
    <property type="component" value="Unassembled WGS sequence"/>
</dbReference>
<gene>
    <name evidence="1" type="ORF">BLNAU_5127</name>
</gene>
<dbReference type="EMBL" id="JARBJD010000026">
    <property type="protein sequence ID" value="KAK2959930.1"/>
    <property type="molecule type" value="Genomic_DNA"/>
</dbReference>
<evidence type="ECO:0000313" key="1">
    <source>
        <dbReference type="EMBL" id="KAK2959930.1"/>
    </source>
</evidence>
<dbReference type="InterPro" id="IPR016024">
    <property type="entry name" value="ARM-type_fold"/>
</dbReference>
<accession>A0ABQ9Y8A6</accession>
<proteinExistence type="predicted"/>
<reference evidence="1 2" key="1">
    <citation type="journal article" date="2022" name="bioRxiv">
        <title>Genomics of Preaxostyla Flagellates Illuminates Evolutionary Transitions and the Path Towards Mitochondrial Loss.</title>
        <authorList>
            <person name="Novak L.V.F."/>
            <person name="Treitli S.C."/>
            <person name="Pyrih J."/>
            <person name="Halakuc P."/>
            <person name="Pipaliya S.V."/>
            <person name="Vacek V."/>
            <person name="Brzon O."/>
            <person name="Soukal P."/>
            <person name="Eme L."/>
            <person name="Dacks J.B."/>
            <person name="Karnkowska A."/>
            <person name="Elias M."/>
            <person name="Hampl V."/>
        </authorList>
    </citation>
    <scope>NUCLEOTIDE SEQUENCE [LARGE SCALE GENOMIC DNA]</scope>
    <source>
        <strain evidence="1">NAU3</strain>
        <tissue evidence="1">Gut</tissue>
    </source>
</reference>